<evidence type="ECO:0000313" key="9">
    <source>
        <dbReference type="Proteomes" id="UP000219072"/>
    </source>
</evidence>
<dbReference type="FunFam" id="2.30.38.10:FF:000001">
    <property type="entry name" value="Non-ribosomal peptide synthetase PvdI"/>
    <property type="match status" value="1"/>
</dbReference>
<dbReference type="Gene3D" id="3.40.50.980">
    <property type="match status" value="2"/>
</dbReference>
<evidence type="ECO:0000256" key="3">
    <source>
        <dbReference type="ARBA" id="ARBA00022450"/>
    </source>
</evidence>
<dbReference type="GO" id="GO:0009403">
    <property type="term" value="P:toxin biosynthetic process"/>
    <property type="evidence" value="ECO:0007669"/>
    <property type="project" value="UniProtKB-ARBA"/>
</dbReference>
<sequence>MDTPLSDEGLALSFAQQRLWFMDQLVPGNPFYNVPSAHRLVGPLDVRALERALTEVVARHETLRTRLVGSSDTPRQVVDPPSVVKLPPVDLEAEADPVAAAGELTAREALAPFDLSAGPLLRARLLRLAADDHVLLVTMHHSVTDAWSLGVFNGELGVLYDAFTAGRASPLPPLEIQYADFAEWQRDWLTGDVLRKRLDYWRARLADMPTALELPADRPRPLVPSYAAGSVPVRVPAALTERLRALGTERGATLFMTLLAAFDALLSRYTGALDLAVGVPVAGRNRAELEGLIGFFVNNLVLRVSLSGDPTFAELLERTREAALGAFDHEDLPFERLVEELHPLRDLSRNPLVQVGFQFGQQQHTGMEGADGAARSLALRGVESGTFQGEDATTRLDVEWNCAESADGLTGSLVYATDLFDRSTAERLAAGLTRVLAQVADDPGVRLSELSLLDAREWHRQVVEWNDTAVDVPAGVTVAALFDGWVRRTPEATAVSFGGASLTYRALDARANRLAHHLRALGVGPEVLVGVCLERGLDLAVSLLAVVRAGGAYLPLDPDYPRERLEFMLADSGAPVLITDTAEAPAAPGVRTVRLDAEREAVAARPAVPPESGPTAAHTAYVIYTSGSTGRPKGVEVTHANLANMVGTQRGPLGVGTDSVIMQYASVCFDASVMDMWFSWSSGAELLIAPGGLLGAELAEELRRGRVTQVLLVPSVLATLPPVALPALRTLLIGGEAADPELVNRWSAGRRLFNLFGPTEATVNATAYHCAEPVDRVPPIGRPIGNATVRLLDARLRPVPVGVAGEIYVGGAGVARGYRGRPGLTASRFVADPYGGPGARLYRTGDRGRHLQDGTVEFLGRLDDQVKLRGLRIELGEVEAALARHPAVRQVAVTAREDADGERRLVGCVVPAGTWGRAPGDRDAADEAAAAALLDEWRASFERAHRAAPPPTGAPADPDRDACAATVEARIAALRPARLLEVGCGDGALTRRLVAHAERYTACDVSAAAIDRLRFDPGLAGRAGLTLAVGSAEEIERLPGGPFDAVVLDGVPRRLPSLAHLERVARKAVEATVDGGLVVLGDLDSLPLLPARHAADRLASADPGTEVAAVARQARLASAGERQLAVWPGHFAALAHAWERVGAVEVVPRTSPVEDGARAFRMDVLLWVGEPPATVVPARWWEWGTEVEGLDAVRALLAREPGAFGLRGVPDIEARGRSRLAARLGGAVAGTRVAALREALAAEGAGAGVSAARLKALAEESGRHCRFSWLAGDPHGDWDVVFLGAGDPAHAPVRFPGPDGSASAPPPANDPARARRDSADRARLFAELREFARERLPEYMVPTGFALLEALPLSPSGKVDRRALPDAEHRTSSSGRAPVGAEEEALCRLAAEVLGRERVGADDNFFDLGGHSMLAIRLLNRVRSAFGAEISLREFFTGPTPADLAARLRGSGAGAPATTDGGFR</sequence>
<gene>
    <name evidence="8" type="ORF">SAMN06297387_101647</name>
</gene>
<dbReference type="Pfam" id="PF13193">
    <property type="entry name" value="AMP-binding_C"/>
    <property type="match status" value="1"/>
</dbReference>
<feature type="region of interest" description="Disordered" evidence="6">
    <location>
        <begin position="1358"/>
        <end position="1379"/>
    </location>
</feature>
<dbReference type="PANTHER" id="PTHR45527">
    <property type="entry name" value="NONRIBOSOMAL PEPTIDE SYNTHETASE"/>
    <property type="match status" value="1"/>
</dbReference>
<evidence type="ECO:0000259" key="7">
    <source>
        <dbReference type="PROSITE" id="PS50075"/>
    </source>
</evidence>
<dbReference type="InterPro" id="IPR036736">
    <property type="entry name" value="ACP-like_sf"/>
</dbReference>
<feature type="region of interest" description="Disordered" evidence="6">
    <location>
        <begin position="1291"/>
        <end position="1317"/>
    </location>
</feature>
<dbReference type="Gene3D" id="3.30.300.30">
    <property type="match status" value="2"/>
</dbReference>
<dbReference type="SUPFAM" id="SSF47336">
    <property type="entry name" value="ACP-like"/>
    <property type="match status" value="1"/>
</dbReference>
<keyword evidence="3" id="KW-0596">Phosphopantetheine</keyword>
<dbReference type="FunFam" id="1.10.1200.10:FF:000016">
    <property type="entry name" value="Non-ribosomal peptide synthase"/>
    <property type="match status" value="1"/>
</dbReference>
<dbReference type="GO" id="GO:0043041">
    <property type="term" value="P:amino acid activation for nonribosomal peptide biosynthetic process"/>
    <property type="evidence" value="ECO:0007669"/>
    <property type="project" value="TreeGrafter"/>
</dbReference>
<dbReference type="GO" id="GO:0072330">
    <property type="term" value="P:monocarboxylic acid biosynthetic process"/>
    <property type="evidence" value="ECO:0007669"/>
    <property type="project" value="UniProtKB-ARBA"/>
</dbReference>
<dbReference type="SUPFAM" id="SSF52777">
    <property type="entry name" value="CoA-dependent acyltransferases"/>
    <property type="match status" value="2"/>
</dbReference>
<dbReference type="InterPro" id="IPR045851">
    <property type="entry name" value="AMP-bd_C_sf"/>
</dbReference>
<evidence type="ECO:0000256" key="6">
    <source>
        <dbReference type="SAM" id="MobiDB-lite"/>
    </source>
</evidence>
<reference evidence="8 9" key="1">
    <citation type="submission" date="2017-09" db="EMBL/GenBank/DDBJ databases">
        <authorList>
            <person name="Ehlers B."/>
            <person name="Leendertz F.H."/>
        </authorList>
    </citation>
    <scope>NUCLEOTIDE SEQUENCE [LARGE SCALE GENOMIC DNA]</scope>
    <source>
        <strain evidence="8 9">CGMCC 4.7095</strain>
    </source>
</reference>
<comment type="cofactor">
    <cofactor evidence="1">
        <name>pantetheine 4'-phosphate</name>
        <dbReference type="ChEBI" id="CHEBI:47942"/>
    </cofactor>
</comment>
<dbReference type="Gene3D" id="3.40.50.150">
    <property type="entry name" value="Vaccinia Virus protein VP39"/>
    <property type="match status" value="1"/>
</dbReference>
<dbReference type="InterPro" id="IPR029063">
    <property type="entry name" value="SAM-dependent_MTases_sf"/>
</dbReference>
<dbReference type="InterPro" id="IPR025110">
    <property type="entry name" value="AMP-bd_C"/>
</dbReference>
<dbReference type="InterPro" id="IPR006162">
    <property type="entry name" value="Ppantetheine_attach_site"/>
</dbReference>
<dbReference type="PIRSF" id="PIRSF001617">
    <property type="entry name" value="Alpha-AR"/>
    <property type="match status" value="1"/>
</dbReference>
<feature type="domain" description="Carrier" evidence="7">
    <location>
        <begin position="1377"/>
        <end position="1452"/>
    </location>
</feature>
<dbReference type="InterPro" id="IPR020806">
    <property type="entry name" value="PKS_PP-bd"/>
</dbReference>
<dbReference type="Gene3D" id="3.30.559.30">
    <property type="entry name" value="Nonribosomal peptide synthetase, condensation domain"/>
    <property type="match status" value="1"/>
</dbReference>
<dbReference type="OrthoDB" id="2472181at2"/>
<dbReference type="SUPFAM" id="SSF56801">
    <property type="entry name" value="Acetyl-CoA synthetase-like"/>
    <property type="match status" value="1"/>
</dbReference>
<dbReference type="Gene3D" id="3.40.50.1820">
    <property type="entry name" value="alpha/beta hydrolase"/>
    <property type="match status" value="1"/>
</dbReference>
<dbReference type="EMBL" id="OCNE01000001">
    <property type="protein sequence ID" value="SOD59524.1"/>
    <property type="molecule type" value="Genomic_DNA"/>
</dbReference>
<dbReference type="Pfam" id="PF00501">
    <property type="entry name" value="AMP-binding"/>
    <property type="match status" value="1"/>
</dbReference>
<protein>
    <submittedName>
        <fullName evidence="8">Amino acid adenylation domain-containing protein</fullName>
    </submittedName>
</protein>
<dbReference type="InterPro" id="IPR023213">
    <property type="entry name" value="CAT-like_dom_sf"/>
</dbReference>
<dbReference type="InterPro" id="IPR001242">
    <property type="entry name" value="Condensation_dom"/>
</dbReference>
<name>A0A286DM08_9ACTN</name>
<organism evidence="8 9">
    <name type="scientific">Streptomyces zhaozhouensis</name>
    <dbReference type="NCBI Taxonomy" id="1300267"/>
    <lineage>
        <taxon>Bacteria</taxon>
        <taxon>Bacillati</taxon>
        <taxon>Actinomycetota</taxon>
        <taxon>Actinomycetes</taxon>
        <taxon>Kitasatosporales</taxon>
        <taxon>Streptomycetaceae</taxon>
        <taxon>Streptomyces</taxon>
    </lineage>
</organism>
<dbReference type="PROSITE" id="PS00455">
    <property type="entry name" value="AMP_BINDING"/>
    <property type="match status" value="1"/>
</dbReference>
<comment type="similarity">
    <text evidence="2">Belongs to the ATP-dependent AMP-binding enzyme family.</text>
</comment>
<dbReference type="InterPro" id="IPR013217">
    <property type="entry name" value="Methyltransf_12"/>
</dbReference>
<dbReference type="Pfam" id="PF00550">
    <property type="entry name" value="PP-binding"/>
    <property type="match status" value="1"/>
</dbReference>
<dbReference type="CDD" id="cd02440">
    <property type="entry name" value="AdoMet_MTases"/>
    <property type="match status" value="1"/>
</dbReference>
<dbReference type="GO" id="GO:0005829">
    <property type="term" value="C:cytosol"/>
    <property type="evidence" value="ECO:0007669"/>
    <property type="project" value="TreeGrafter"/>
</dbReference>
<evidence type="ECO:0000313" key="8">
    <source>
        <dbReference type="EMBL" id="SOD59524.1"/>
    </source>
</evidence>
<dbReference type="FunFam" id="3.40.50.980:FF:000001">
    <property type="entry name" value="Non-ribosomal peptide synthetase"/>
    <property type="match status" value="1"/>
</dbReference>
<keyword evidence="5" id="KW-0677">Repeat</keyword>
<dbReference type="Gene3D" id="2.30.38.10">
    <property type="entry name" value="Luciferase, Domain 3"/>
    <property type="match status" value="1"/>
</dbReference>
<dbReference type="SUPFAM" id="SSF53335">
    <property type="entry name" value="S-adenosyl-L-methionine-dependent methyltransferases"/>
    <property type="match status" value="1"/>
</dbReference>
<dbReference type="SMART" id="SM00823">
    <property type="entry name" value="PKS_PP"/>
    <property type="match status" value="1"/>
</dbReference>
<dbReference type="GO" id="GO:0017000">
    <property type="term" value="P:antibiotic biosynthetic process"/>
    <property type="evidence" value="ECO:0007669"/>
    <property type="project" value="UniProtKB-ARBA"/>
</dbReference>
<dbReference type="PROSITE" id="PS50075">
    <property type="entry name" value="CARRIER"/>
    <property type="match status" value="1"/>
</dbReference>
<dbReference type="FunFam" id="3.40.50.12780:FF:000012">
    <property type="entry name" value="Non-ribosomal peptide synthetase"/>
    <property type="match status" value="1"/>
</dbReference>
<dbReference type="Proteomes" id="UP000219072">
    <property type="component" value="Unassembled WGS sequence"/>
</dbReference>
<evidence type="ECO:0000256" key="1">
    <source>
        <dbReference type="ARBA" id="ARBA00001957"/>
    </source>
</evidence>
<dbReference type="GO" id="GO:0008610">
    <property type="term" value="P:lipid biosynthetic process"/>
    <property type="evidence" value="ECO:0007669"/>
    <property type="project" value="UniProtKB-ARBA"/>
</dbReference>
<dbReference type="Gene3D" id="3.30.559.10">
    <property type="entry name" value="Chloramphenicol acetyltransferase-like domain"/>
    <property type="match status" value="1"/>
</dbReference>
<dbReference type="InterPro" id="IPR009081">
    <property type="entry name" value="PP-bd_ACP"/>
</dbReference>
<dbReference type="CDD" id="cd05930">
    <property type="entry name" value="A_NRPS"/>
    <property type="match status" value="1"/>
</dbReference>
<dbReference type="PROSITE" id="PS00012">
    <property type="entry name" value="PHOSPHOPANTETHEINE"/>
    <property type="match status" value="1"/>
</dbReference>
<dbReference type="RefSeq" id="WP_097229364.1">
    <property type="nucleotide sequence ID" value="NZ_OCNE01000001.1"/>
</dbReference>
<evidence type="ECO:0000256" key="2">
    <source>
        <dbReference type="ARBA" id="ARBA00006432"/>
    </source>
</evidence>
<dbReference type="PANTHER" id="PTHR45527:SF1">
    <property type="entry name" value="FATTY ACID SYNTHASE"/>
    <property type="match status" value="1"/>
</dbReference>
<dbReference type="NCBIfam" id="TIGR01733">
    <property type="entry name" value="AA-adenyl-dom"/>
    <property type="match status" value="1"/>
</dbReference>
<dbReference type="InterPro" id="IPR000873">
    <property type="entry name" value="AMP-dep_synth/lig_dom"/>
</dbReference>
<dbReference type="InterPro" id="IPR020845">
    <property type="entry name" value="AMP-binding_CS"/>
</dbReference>
<evidence type="ECO:0000256" key="5">
    <source>
        <dbReference type="ARBA" id="ARBA00022737"/>
    </source>
</evidence>
<dbReference type="GO" id="GO:0031177">
    <property type="term" value="F:phosphopantetheine binding"/>
    <property type="evidence" value="ECO:0007669"/>
    <property type="project" value="InterPro"/>
</dbReference>
<proteinExistence type="inferred from homology"/>
<dbReference type="FunFam" id="3.30.559.10:FF:000012">
    <property type="entry name" value="Non-ribosomal peptide synthetase"/>
    <property type="match status" value="1"/>
</dbReference>
<accession>A0A286DM08</accession>
<feature type="compositionally biased region" description="Basic and acidic residues" evidence="6">
    <location>
        <begin position="1358"/>
        <end position="1371"/>
    </location>
</feature>
<dbReference type="CDD" id="cd19531">
    <property type="entry name" value="LCL_NRPS-like"/>
    <property type="match status" value="1"/>
</dbReference>
<dbReference type="InterPro" id="IPR029058">
    <property type="entry name" value="AB_hydrolase_fold"/>
</dbReference>
<dbReference type="InterPro" id="IPR010071">
    <property type="entry name" value="AA_adenyl_dom"/>
</dbReference>
<dbReference type="Pfam" id="PF00668">
    <property type="entry name" value="Condensation"/>
    <property type="match status" value="1"/>
</dbReference>
<dbReference type="GO" id="GO:0003824">
    <property type="term" value="F:catalytic activity"/>
    <property type="evidence" value="ECO:0007669"/>
    <property type="project" value="InterPro"/>
</dbReference>
<keyword evidence="4" id="KW-0597">Phosphoprotein</keyword>
<dbReference type="Pfam" id="PF08242">
    <property type="entry name" value="Methyltransf_12"/>
    <property type="match status" value="1"/>
</dbReference>
<evidence type="ECO:0000256" key="4">
    <source>
        <dbReference type="ARBA" id="ARBA00022553"/>
    </source>
</evidence>
<keyword evidence="9" id="KW-1185">Reference proteome</keyword>